<dbReference type="Proteomes" id="UP000315751">
    <property type="component" value="Unassembled WGS sequence"/>
</dbReference>
<dbReference type="Gene3D" id="3.40.50.1820">
    <property type="entry name" value="alpha/beta hydrolase"/>
    <property type="match status" value="1"/>
</dbReference>
<dbReference type="RefSeq" id="WP_145730737.1">
    <property type="nucleotide sequence ID" value="NZ_VITR01000004.1"/>
</dbReference>
<dbReference type="AlphaFoldDB" id="A0A560HED2"/>
<evidence type="ECO:0000259" key="1">
    <source>
        <dbReference type="Pfam" id="PF12697"/>
    </source>
</evidence>
<organism evidence="2 3">
    <name type="scientific">Nitrospirillum amazonense</name>
    <dbReference type="NCBI Taxonomy" id="28077"/>
    <lineage>
        <taxon>Bacteria</taxon>
        <taxon>Pseudomonadati</taxon>
        <taxon>Pseudomonadota</taxon>
        <taxon>Alphaproteobacteria</taxon>
        <taxon>Rhodospirillales</taxon>
        <taxon>Azospirillaceae</taxon>
        <taxon>Nitrospirillum</taxon>
    </lineage>
</organism>
<protein>
    <submittedName>
        <fullName evidence="2">Pimeloyl-ACP methyl ester carboxylesterase</fullName>
    </submittedName>
</protein>
<reference evidence="2 3" key="1">
    <citation type="submission" date="2019-06" db="EMBL/GenBank/DDBJ databases">
        <title>Genomic Encyclopedia of Type Strains, Phase IV (KMG-V): Genome sequencing to study the core and pangenomes of soil and plant-associated prokaryotes.</title>
        <authorList>
            <person name="Whitman W."/>
        </authorList>
    </citation>
    <scope>NUCLEOTIDE SEQUENCE [LARGE SCALE GENOMIC DNA]</scope>
    <source>
        <strain evidence="2 3">BR 11622</strain>
    </source>
</reference>
<dbReference type="PRINTS" id="PR00111">
    <property type="entry name" value="ABHYDROLASE"/>
</dbReference>
<dbReference type="SUPFAM" id="SSF53474">
    <property type="entry name" value="alpha/beta-Hydrolases"/>
    <property type="match status" value="1"/>
</dbReference>
<dbReference type="OrthoDB" id="5491135at2"/>
<feature type="domain" description="AB hydrolase-1" evidence="1">
    <location>
        <begin position="4"/>
        <end position="223"/>
    </location>
</feature>
<gene>
    <name evidence="2" type="ORF">FBZ90_104127</name>
</gene>
<proteinExistence type="predicted"/>
<dbReference type="InterPro" id="IPR050471">
    <property type="entry name" value="AB_hydrolase"/>
</dbReference>
<evidence type="ECO:0000313" key="3">
    <source>
        <dbReference type="Proteomes" id="UP000315751"/>
    </source>
</evidence>
<sequence>MTPIVLIPGLLCTAEVFAPQVAALWPQGPVTVANTLAGETMADLADAILADAPPRFALAGISMGGYVALEIWRRAPERVAKLALLSTQAVPDTPEQSAQRRALVALARKAKLGAVLRQATASMLHPRHRDDPHLAAINLRMGLTVGVEGLARQTAAIIGRPDSRPTLPTITVPTLVLTGDSDPLMPLERSQEMAATIPGARLVILPQCGHSSTLEQPDAVNQALIDWITG</sequence>
<dbReference type="PANTHER" id="PTHR43433">
    <property type="entry name" value="HYDROLASE, ALPHA/BETA FOLD FAMILY PROTEIN"/>
    <property type="match status" value="1"/>
</dbReference>
<dbReference type="InterPro" id="IPR029058">
    <property type="entry name" value="AB_hydrolase_fold"/>
</dbReference>
<name>A0A560HED2_9PROT</name>
<keyword evidence="3" id="KW-1185">Reference proteome</keyword>
<evidence type="ECO:0000313" key="2">
    <source>
        <dbReference type="EMBL" id="TWB43740.1"/>
    </source>
</evidence>
<dbReference type="Pfam" id="PF12697">
    <property type="entry name" value="Abhydrolase_6"/>
    <property type="match status" value="1"/>
</dbReference>
<dbReference type="PANTHER" id="PTHR43433:SF4">
    <property type="entry name" value="NON-HEME CHLOROPEROXIDASE-RELATED"/>
    <property type="match status" value="1"/>
</dbReference>
<dbReference type="EMBL" id="VITR01000004">
    <property type="protein sequence ID" value="TWB43740.1"/>
    <property type="molecule type" value="Genomic_DNA"/>
</dbReference>
<dbReference type="InterPro" id="IPR000073">
    <property type="entry name" value="AB_hydrolase_1"/>
</dbReference>
<comment type="caution">
    <text evidence="2">The sequence shown here is derived from an EMBL/GenBank/DDBJ whole genome shotgun (WGS) entry which is preliminary data.</text>
</comment>
<accession>A0A560HED2</accession>